<evidence type="ECO:0000313" key="2">
    <source>
        <dbReference type="Proteomes" id="UP000185766"/>
    </source>
</evidence>
<organism evidence="1 2">
    <name type="scientific">Atopomonas hussainii</name>
    <dbReference type="NCBI Taxonomy" id="1429083"/>
    <lineage>
        <taxon>Bacteria</taxon>
        <taxon>Pseudomonadati</taxon>
        <taxon>Pseudomonadota</taxon>
        <taxon>Gammaproteobacteria</taxon>
        <taxon>Pseudomonadales</taxon>
        <taxon>Pseudomonadaceae</taxon>
        <taxon>Atopomonas</taxon>
    </lineage>
</organism>
<dbReference type="AlphaFoldDB" id="A0A1H7QAV1"/>
<gene>
    <name evidence="1" type="ORF">SAMN05216214_11274</name>
</gene>
<dbReference type="RefSeq" id="WP_074869133.1">
    <property type="nucleotide sequence ID" value="NZ_FOAS01000012.1"/>
</dbReference>
<dbReference type="PANTHER" id="PTHR10151:SF120">
    <property type="entry name" value="BIS(5'-ADENOSYL)-TRIPHOSPHATASE"/>
    <property type="match status" value="1"/>
</dbReference>
<reference evidence="1 2" key="1">
    <citation type="submission" date="2016-10" db="EMBL/GenBank/DDBJ databases">
        <authorList>
            <person name="de Groot N.N."/>
        </authorList>
    </citation>
    <scope>NUCLEOTIDE SEQUENCE [LARGE SCALE GENOMIC DNA]</scope>
    <source>
        <strain evidence="1 2">JCM 19513</strain>
    </source>
</reference>
<accession>A0A1H7QAV1</accession>
<dbReference type="STRING" id="1429083.GCA_001885685_00350"/>
<dbReference type="EMBL" id="FOAS01000012">
    <property type="protein sequence ID" value="SEL44615.1"/>
    <property type="molecule type" value="Genomic_DNA"/>
</dbReference>
<dbReference type="InterPro" id="IPR017850">
    <property type="entry name" value="Alkaline_phosphatase_core_sf"/>
</dbReference>
<dbReference type="PANTHER" id="PTHR10151">
    <property type="entry name" value="ECTONUCLEOTIDE PYROPHOSPHATASE/PHOSPHODIESTERASE"/>
    <property type="match status" value="1"/>
</dbReference>
<dbReference type="Gene3D" id="3.40.720.10">
    <property type="entry name" value="Alkaline Phosphatase, subunit A"/>
    <property type="match status" value="1"/>
</dbReference>
<dbReference type="InterPro" id="IPR002591">
    <property type="entry name" value="Phosphodiest/P_Trfase"/>
</dbReference>
<dbReference type="Pfam" id="PF01663">
    <property type="entry name" value="Phosphodiest"/>
    <property type="match status" value="1"/>
</dbReference>
<protein>
    <submittedName>
        <fullName evidence="1">Type I phosphodiesterase / nucleotide pyrophosphatase</fullName>
    </submittedName>
</protein>
<keyword evidence="2" id="KW-1185">Reference proteome</keyword>
<dbReference type="SUPFAM" id="SSF53649">
    <property type="entry name" value="Alkaline phosphatase-like"/>
    <property type="match status" value="1"/>
</dbReference>
<proteinExistence type="predicted"/>
<name>A0A1H7QAV1_9GAMM</name>
<sequence length="278" mass="30947">MPTAQHRVIVIILDGLAWSVATQTLGYLQGLCEAGQASVQRLRCELPSLSRPLYECILTGTAPVHSGITHNNVVRLSQQTSLFHLAQAAGLRTAAAAYHWISELYNRAPYDPLRDRNTCAPELPIQYASFYHRDDYPDDHLFLDAEQLRRQYQPDLLLVHPMNIDDAGHRHGLHSAAYRNAARRADNLLAAFVPLWREAGYQLVITSDHGMNADGSHGGTLDEERDVPLYLIGEAFNHQHPPQVAQTELCGLCADLLGLTHNKPRPRRTLANSEAVPC</sequence>
<dbReference type="Proteomes" id="UP000185766">
    <property type="component" value="Unassembled WGS sequence"/>
</dbReference>
<evidence type="ECO:0000313" key="1">
    <source>
        <dbReference type="EMBL" id="SEL44615.1"/>
    </source>
</evidence>
<dbReference type="GO" id="GO:0016787">
    <property type="term" value="F:hydrolase activity"/>
    <property type="evidence" value="ECO:0007669"/>
    <property type="project" value="UniProtKB-ARBA"/>
</dbReference>